<reference evidence="1 2" key="1">
    <citation type="submission" date="2015-04" db="EMBL/GenBank/DDBJ databases">
        <title>Diachasmimorpha longicaudata entomopoxvirus genome.</title>
        <authorList>
            <person name="Coffman K.A."/>
            <person name="Burke G.R."/>
        </authorList>
    </citation>
    <scope>NUCLEOTIDE SEQUENCE [LARGE SCALE GENOMIC DNA]</scope>
</reference>
<accession>A0A7R5WG14</accession>
<evidence type="ECO:0000313" key="2">
    <source>
        <dbReference type="Proteomes" id="UP000593702"/>
    </source>
</evidence>
<evidence type="ECO:0000313" key="1">
    <source>
        <dbReference type="EMBL" id="AKS26360.1"/>
    </source>
</evidence>
<keyword evidence="2" id="KW-1185">Reference proteome</keyword>
<dbReference type="Proteomes" id="UP000593702">
    <property type="component" value="Segment"/>
</dbReference>
<name>A0A7R5WG14_9POXV</name>
<protein>
    <submittedName>
        <fullName evidence="1">Uncharacterized protein</fullName>
    </submittedName>
</protein>
<organism evidence="1 2">
    <name type="scientific">Diachasmimorpha longicaudata entomopoxvirus</name>
    <dbReference type="NCBI Taxonomy" id="109981"/>
    <lineage>
        <taxon>Viruses</taxon>
        <taxon>Varidnaviria</taxon>
        <taxon>Bamfordvirae</taxon>
        <taxon>Nucleocytoviricota</taxon>
        <taxon>Pokkesviricetes</taxon>
        <taxon>Chitovirales</taxon>
        <taxon>Poxviridae</taxon>
        <taxon>Entomopoxvirinae</taxon>
        <taxon>Epsilonentomopoxvirus</taxon>
        <taxon>Epsilonentomopoxvirus dlongicaudata</taxon>
        <taxon>Diachasmimorpha entomopoxvirus</taxon>
    </lineage>
</organism>
<proteinExistence type="predicted"/>
<dbReference type="EMBL" id="KR095315">
    <property type="protein sequence ID" value="AKS26360.1"/>
    <property type="molecule type" value="Genomic_DNA"/>
</dbReference>
<sequence length="211" mass="24831">MVITIKKVSHRQTIDQVFNYIKAKFRQHVFSIIADFNTFFDAKNNLRSNDEEVFRETLENMLKENHNLVDFFVSSTCLPTTKTLDVFKLNRIYHTIIDKTITLPHFPHTSDTFGNITISQDLKNQVRFLNKIVTDNFFMSFSPPIVRIVIISSFHLLVDFFMSLDDVTDVFIIYYPLNHYHDNPFIHKMLEVLETADSCKNENLVIKKKIC</sequence>
<gene>
    <name evidence="1" type="ORF">DLEV_069</name>
</gene>